<name>A0A072NJP0_SCHAZ</name>
<gene>
    <name evidence="1" type="ORF">M670_02680</name>
</gene>
<dbReference type="Proteomes" id="UP000027936">
    <property type="component" value="Unassembled WGS sequence"/>
</dbReference>
<dbReference type="AlphaFoldDB" id="A0A072NJP0"/>
<organism evidence="1 2">
    <name type="scientific">Schinkia azotoformans MEV2011</name>
    <dbReference type="NCBI Taxonomy" id="1348973"/>
    <lineage>
        <taxon>Bacteria</taxon>
        <taxon>Bacillati</taxon>
        <taxon>Bacillota</taxon>
        <taxon>Bacilli</taxon>
        <taxon>Bacillales</taxon>
        <taxon>Bacillaceae</taxon>
        <taxon>Calidifontibacillus/Schinkia group</taxon>
        <taxon>Schinkia</taxon>
    </lineage>
</organism>
<dbReference type="EMBL" id="JJRY01000010">
    <property type="protein sequence ID" value="KEF37924.1"/>
    <property type="molecule type" value="Genomic_DNA"/>
</dbReference>
<evidence type="ECO:0008006" key="3">
    <source>
        <dbReference type="Google" id="ProtNLM"/>
    </source>
</evidence>
<dbReference type="RefSeq" id="WP_081585625.1">
    <property type="nucleotide sequence ID" value="NZ_JJRY01000010.1"/>
</dbReference>
<dbReference type="GeneID" id="89468251"/>
<dbReference type="InterPro" id="IPR025072">
    <property type="entry name" value="Fur_reg_FbpA"/>
</dbReference>
<reference evidence="1 2" key="1">
    <citation type="submission" date="2014-04" db="EMBL/GenBank/DDBJ databases">
        <title>Draft genome sequence of Bacillus azotoformans MEV2011, a (co-) denitrifying strain unable to grow in the presence of oxygen.</title>
        <authorList>
            <person name="Nielsen M."/>
            <person name="Schreiber L."/>
            <person name="Finster K."/>
            <person name="Schramm A."/>
        </authorList>
    </citation>
    <scope>NUCLEOTIDE SEQUENCE [LARGE SCALE GENOMIC DNA]</scope>
    <source>
        <strain evidence="1 2">MEV2011</strain>
    </source>
</reference>
<comment type="caution">
    <text evidence="1">The sequence shown here is derived from an EMBL/GenBank/DDBJ whole genome shotgun (WGS) entry which is preliminary data.</text>
</comment>
<evidence type="ECO:0000313" key="1">
    <source>
        <dbReference type="EMBL" id="KEF37924.1"/>
    </source>
</evidence>
<dbReference type="Pfam" id="PF13076">
    <property type="entry name" value="Fur_reg_FbpA"/>
    <property type="match status" value="1"/>
</dbReference>
<accession>A0A072NJP0</accession>
<dbReference type="OrthoDB" id="2939902at2"/>
<sequence length="57" mass="6680">MLYNSHEGKDYFIDILLNIGLFKMPDGRQLYEATENELKKELCSLTNNQFTFCTLSQ</sequence>
<evidence type="ECO:0000313" key="2">
    <source>
        <dbReference type="Proteomes" id="UP000027936"/>
    </source>
</evidence>
<proteinExistence type="predicted"/>
<dbReference type="PATRIC" id="fig|1348973.3.peg.2593"/>
<protein>
    <recommendedName>
        <fullName evidence="3">Fur-regulated basic protein FbpA</fullName>
    </recommendedName>
</protein>